<reference evidence="2" key="1">
    <citation type="journal article" date="2018" name="Front. Microbiol.">
        <title>Genome-Based Analysis Reveals the Taxonomy and Diversity of the Family Idiomarinaceae.</title>
        <authorList>
            <person name="Liu Y."/>
            <person name="Lai Q."/>
            <person name="Shao Z."/>
        </authorList>
    </citation>
    <scope>NUCLEOTIDE SEQUENCE [LARGE SCALE GENOMIC DNA]</scope>
    <source>
        <strain evidence="2">BH195</strain>
    </source>
</reference>
<dbReference type="EMBL" id="PIPW01000003">
    <property type="protein sequence ID" value="RUO51926.1"/>
    <property type="molecule type" value="Genomic_DNA"/>
</dbReference>
<dbReference type="AlphaFoldDB" id="A0A432XT73"/>
<evidence type="ECO:0000313" key="1">
    <source>
        <dbReference type="EMBL" id="RUO51926.1"/>
    </source>
</evidence>
<protein>
    <recommendedName>
        <fullName evidence="3">ABC transporter substrate-binding protein</fullName>
    </recommendedName>
</protein>
<organism evidence="1 2">
    <name type="scientific">Pseudidiomarina halophila</name>
    <dbReference type="NCBI Taxonomy" id="1449799"/>
    <lineage>
        <taxon>Bacteria</taxon>
        <taxon>Pseudomonadati</taxon>
        <taxon>Pseudomonadota</taxon>
        <taxon>Gammaproteobacteria</taxon>
        <taxon>Alteromonadales</taxon>
        <taxon>Idiomarinaceae</taxon>
        <taxon>Pseudidiomarina</taxon>
    </lineage>
</organism>
<evidence type="ECO:0000313" key="2">
    <source>
        <dbReference type="Proteomes" id="UP000287198"/>
    </source>
</evidence>
<dbReference type="Gene3D" id="3.40.190.10">
    <property type="entry name" value="Periplasmic binding protein-like II"/>
    <property type="match status" value="2"/>
</dbReference>
<dbReference type="SUPFAM" id="SSF53850">
    <property type="entry name" value="Periplasmic binding protein-like II"/>
    <property type="match status" value="2"/>
</dbReference>
<evidence type="ECO:0008006" key="3">
    <source>
        <dbReference type="Google" id="ProtNLM"/>
    </source>
</evidence>
<dbReference type="RefSeq" id="WP_126764030.1">
    <property type="nucleotide sequence ID" value="NZ_JBHLTZ010000010.1"/>
</dbReference>
<keyword evidence="2" id="KW-1185">Reference proteome</keyword>
<dbReference type="Proteomes" id="UP000287198">
    <property type="component" value="Unassembled WGS sequence"/>
</dbReference>
<name>A0A432XT73_9GAMM</name>
<sequence length="470" mass="53372">MFLSTAGWAQDDEEQLPEELVFRKVEPSPIANFVVQLFTEAYARLGIELRFEDMPRNRSLTEANKGRIAGELGRVPRLHDEYTNLLRVDFPLFDSEVVMVADRRECGLCGFSTIDSFAYIGGTQSVEEVLEDLAIDMPSIQAVNFTQLELLYTNDRVDAILLNDFEAEQLEAVDEYTIFVPYKRNTGYHFLHKKYAFLIPKIEAILEDMLSSGRVLEIIALNNAHLRTTLGFENSPDFGSVRFSAGLWPEYTNADGSGAYWNVMGRIFAPVATHLDFHANTFSRAYRGLDDSRFDALVGALTDQTPDNTIVSRNHIDFDSPLYVFAASEQDMQQVQAGTMERPICHVAGYEYEQLLSAELNYYSADSHLDCFAMLDMGRVGAVVGYPENVPDWTNSPYSMIKLRDALPIHVAFQNTPHGYRLRDWFDAKFREMVKTGTIKDIYTDEMIKRAYLHLSIPDESKAKVQGTAW</sequence>
<accession>A0A432XT73</accession>
<gene>
    <name evidence="1" type="ORF">CWI69_09795</name>
</gene>
<dbReference type="OrthoDB" id="6838256at2"/>
<comment type="caution">
    <text evidence="1">The sequence shown here is derived from an EMBL/GenBank/DDBJ whole genome shotgun (WGS) entry which is preliminary data.</text>
</comment>
<proteinExistence type="predicted"/>